<reference evidence="2" key="1">
    <citation type="submission" date="2022-07" db="EMBL/GenBank/DDBJ databases">
        <title>The genome of Lyophyllum shimeji provides insight into the initial evolution of ectomycorrhizal fungal genome.</title>
        <authorList>
            <person name="Kobayashi Y."/>
            <person name="Shibata T."/>
            <person name="Hirakawa H."/>
            <person name="Shigenobu S."/>
            <person name="Nishiyama T."/>
            <person name="Yamada A."/>
            <person name="Hasebe M."/>
            <person name="Kawaguchi M."/>
        </authorList>
    </citation>
    <scope>NUCLEOTIDE SEQUENCE</scope>
    <source>
        <strain evidence="2">AT787</strain>
    </source>
</reference>
<dbReference type="PANTHER" id="PTHR11440">
    <property type="entry name" value="LECITHIN-CHOLESTEROL ACYLTRANSFERASE-RELATED"/>
    <property type="match status" value="1"/>
</dbReference>
<organism evidence="2 3">
    <name type="scientific">Lyophyllum shimeji</name>
    <name type="common">Hon-shimeji</name>
    <name type="synonym">Tricholoma shimeji</name>
    <dbReference type="NCBI Taxonomy" id="47721"/>
    <lineage>
        <taxon>Eukaryota</taxon>
        <taxon>Fungi</taxon>
        <taxon>Dikarya</taxon>
        <taxon>Basidiomycota</taxon>
        <taxon>Agaricomycotina</taxon>
        <taxon>Agaricomycetes</taxon>
        <taxon>Agaricomycetidae</taxon>
        <taxon>Agaricales</taxon>
        <taxon>Tricholomatineae</taxon>
        <taxon>Lyophyllaceae</taxon>
        <taxon>Lyophyllum</taxon>
    </lineage>
</organism>
<feature type="region of interest" description="Disordered" evidence="1">
    <location>
        <begin position="307"/>
        <end position="326"/>
    </location>
</feature>
<sequence>MNSVYFPAHVVLVLRRIVNVISSLSISNQYLLLRQAQADEERIRHRTSPPSSRKRVSLRESSSWPSCLTWDWPRLVWSDTGAVNDSGSLHSPGSRWSWPALLSIFAQQDTQTQTDDPPPPPKPHKSDRRSAPRTKLPSPEPTQAPASPDTIHQLMHNPTLYDPLRAPRYPIVLCHGLYGFDSRGPLKFPSMRMHYWSNVLNILRHTVGAEVIVTSVPGTGSIASRAEILDRQLQCQAHGRAINFLAHSMGGLDCRHLITHIKPEVYAPLSLTTISTPHRGSPFMDWCADNIGIGKLRQKERELAKARAEMQPVSPPRVGAMRPKPDTASSLSLASLPSSFTTLLLSIVDSPAYANLTSHYLNEIFNPSTPDDPTVKYFSVAGRIAGVSIWHPFWLPKMVLDGVEEKHRSKMRAIWEQEMAAEPSSETPLWAQEREWGNDGLVTVQSARWGKFLGIMEGCDHWEMRGARGIEFGVDLPAIPAIGLGVSRAGHRAAAGDGWGLPDWGRFVSAWKKEEKIHAASSRPDVKAPTRREEREQERARDDAIIKSTTDKLSAVFDWLTDQVPSTALIGGKTKVVAAEVKVQVAETMPDLRVPEKPRSPMQKHMDQEVKGRIKNELATKKDLERFYVALSRKLYDEGL</sequence>
<feature type="region of interest" description="Disordered" evidence="1">
    <location>
        <begin position="108"/>
        <end position="154"/>
    </location>
</feature>
<feature type="compositionally biased region" description="Basic residues" evidence="1">
    <location>
        <begin position="44"/>
        <end position="56"/>
    </location>
</feature>
<dbReference type="Gene3D" id="3.40.50.1820">
    <property type="entry name" value="alpha/beta hydrolase"/>
    <property type="match status" value="1"/>
</dbReference>
<proteinExistence type="predicted"/>
<protein>
    <submittedName>
        <fullName evidence="2">Triacylglycerol lipase</fullName>
    </submittedName>
</protein>
<keyword evidence="3" id="KW-1185">Reference proteome</keyword>
<feature type="region of interest" description="Disordered" evidence="1">
    <location>
        <begin position="518"/>
        <end position="541"/>
    </location>
</feature>
<evidence type="ECO:0000313" key="2">
    <source>
        <dbReference type="EMBL" id="GLB38160.1"/>
    </source>
</evidence>
<evidence type="ECO:0000256" key="1">
    <source>
        <dbReference type="SAM" id="MobiDB-lite"/>
    </source>
</evidence>
<gene>
    <name evidence="2" type="ORF">LshimejAT787_0500250</name>
</gene>
<accession>A0A9P3PKV3</accession>
<name>A0A9P3PKV3_LYOSH</name>
<comment type="caution">
    <text evidence="2">The sequence shown here is derived from an EMBL/GenBank/DDBJ whole genome shotgun (WGS) entry which is preliminary data.</text>
</comment>
<dbReference type="EMBL" id="BRPK01000005">
    <property type="protein sequence ID" value="GLB38160.1"/>
    <property type="molecule type" value="Genomic_DNA"/>
</dbReference>
<feature type="region of interest" description="Disordered" evidence="1">
    <location>
        <begin position="39"/>
        <end position="58"/>
    </location>
</feature>
<dbReference type="InterPro" id="IPR029058">
    <property type="entry name" value="AB_hydrolase_fold"/>
</dbReference>
<dbReference type="Proteomes" id="UP001063166">
    <property type="component" value="Unassembled WGS sequence"/>
</dbReference>
<dbReference type="SUPFAM" id="SSF53474">
    <property type="entry name" value="alpha/beta-Hydrolases"/>
    <property type="match status" value="1"/>
</dbReference>
<dbReference type="OrthoDB" id="5592486at2759"/>
<evidence type="ECO:0000313" key="3">
    <source>
        <dbReference type="Proteomes" id="UP001063166"/>
    </source>
</evidence>
<dbReference type="AlphaFoldDB" id="A0A9P3PKV3"/>